<dbReference type="InterPro" id="IPR011032">
    <property type="entry name" value="GroES-like_sf"/>
</dbReference>
<organism evidence="5 6">
    <name type="scientific">Nakaseomyces bracarensis</name>
    <dbReference type="NCBI Taxonomy" id="273131"/>
    <lineage>
        <taxon>Eukaryota</taxon>
        <taxon>Fungi</taxon>
        <taxon>Dikarya</taxon>
        <taxon>Ascomycota</taxon>
        <taxon>Saccharomycotina</taxon>
        <taxon>Saccharomycetes</taxon>
        <taxon>Saccharomycetales</taxon>
        <taxon>Saccharomycetaceae</taxon>
        <taxon>Nakaseomyces</taxon>
    </lineage>
</organism>
<gene>
    <name evidence="5" type="ORF">RNJ44_01972</name>
</gene>
<feature type="transmembrane region" description="Helical" evidence="2">
    <location>
        <begin position="136"/>
        <end position="156"/>
    </location>
</feature>
<dbReference type="SUPFAM" id="SSF51735">
    <property type="entry name" value="NAD(P)-binding Rossmann-fold domains"/>
    <property type="match status" value="1"/>
</dbReference>
<evidence type="ECO:0000259" key="4">
    <source>
        <dbReference type="Pfam" id="PF16884"/>
    </source>
</evidence>
<keyword evidence="2" id="KW-1133">Transmembrane helix</keyword>
<dbReference type="EMBL" id="JBEVYD010000011">
    <property type="protein sequence ID" value="KAL3229836.1"/>
    <property type="molecule type" value="Genomic_DNA"/>
</dbReference>
<dbReference type="Gene3D" id="3.90.180.10">
    <property type="entry name" value="Medium-chain alcohol dehydrogenases, catalytic domain"/>
    <property type="match status" value="1"/>
</dbReference>
<dbReference type="SUPFAM" id="SSF50129">
    <property type="entry name" value="GroES-like"/>
    <property type="match status" value="1"/>
</dbReference>
<dbReference type="PANTHER" id="PTHR43205">
    <property type="entry name" value="PROSTAGLANDIN REDUCTASE"/>
    <property type="match status" value="1"/>
</dbReference>
<dbReference type="InterPro" id="IPR045010">
    <property type="entry name" value="MDR_fam"/>
</dbReference>
<dbReference type="Gene3D" id="3.40.50.720">
    <property type="entry name" value="NAD(P)-binding Rossmann-like Domain"/>
    <property type="match status" value="1"/>
</dbReference>
<keyword evidence="2" id="KW-0812">Transmembrane</keyword>
<evidence type="ECO:0008006" key="7">
    <source>
        <dbReference type="Google" id="ProtNLM"/>
    </source>
</evidence>
<evidence type="ECO:0000313" key="6">
    <source>
        <dbReference type="Proteomes" id="UP001623330"/>
    </source>
</evidence>
<sequence>MVLAKQWIMKTEPQPGHPFNFDKNSDDATFELIEKELKEEDLAEGEVLVETEYLSNDPAQKFWIASIDKNYAKGLSKGEVVTARGIGKVLASKDPKIKVGDYVSGRTGWTTHCILKDTPGLELAVLDMTDVKDPSWYLSILGGTALTAYFIFYNYAELQERESDYNKTYLITGAAGAIGTISIQLALHAFKAKKVIAVAGGPDKVKFVESFGDRVVGVDYKDPNFKENLLKASGGPNTVDYFIDNVGGDLLDLGTILLKVRGYILACGSISGYNDPTKLVYKYYGAVVTKRLTIKGLLLMDNKEKFPEGYKKLKQMIKDGEIDISKAATIKDASGVNFVDVPDIWNGLFSGANKGKLISKVH</sequence>
<dbReference type="InterPro" id="IPR013149">
    <property type="entry name" value="ADH-like_C"/>
</dbReference>
<evidence type="ECO:0000259" key="3">
    <source>
        <dbReference type="Pfam" id="PF00107"/>
    </source>
</evidence>
<comment type="caution">
    <text evidence="5">The sequence shown here is derived from an EMBL/GenBank/DDBJ whole genome shotgun (WGS) entry which is preliminary data.</text>
</comment>
<dbReference type="PANTHER" id="PTHR43205:SF19">
    <property type="entry name" value="ENOYL REDUCTASE (ER) DOMAIN-CONTAINING PROTEIN"/>
    <property type="match status" value="1"/>
</dbReference>
<name>A0ABR4NPB2_9SACH</name>
<dbReference type="InterPro" id="IPR041694">
    <property type="entry name" value="ADH_N_2"/>
</dbReference>
<accession>A0ABR4NPB2</accession>
<dbReference type="Proteomes" id="UP001623330">
    <property type="component" value="Unassembled WGS sequence"/>
</dbReference>
<feature type="domain" description="Alcohol dehydrogenase-like C-terminal" evidence="3">
    <location>
        <begin position="177"/>
        <end position="310"/>
    </location>
</feature>
<evidence type="ECO:0000256" key="2">
    <source>
        <dbReference type="SAM" id="Phobius"/>
    </source>
</evidence>
<dbReference type="Pfam" id="PF00107">
    <property type="entry name" value="ADH_zinc_N"/>
    <property type="match status" value="1"/>
</dbReference>
<keyword evidence="6" id="KW-1185">Reference proteome</keyword>
<keyword evidence="1" id="KW-0560">Oxidoreductase</keyword>
<dbReference type="CDD" id="cd05288">
    <property type="entry name" value="PGDH"/>
    <property type="match status" value="1"/>
</dbReference>
<feature type="transmembrane region" description="Helical" evidence="2">
    <location>
        <begin position="168"/>
        <end position="187"/>
    </location>
</feature>
<dbReference type="Pfam" id="PF16884">
    <property type="entry name" value="ADH_N_2"/>
    <property type="match status" value="1"/>
</dbReference>
<keyword evidence="2" id="KW-0472">Membrane</keyword>
<reference evidence="5 6" key="1">
    <citation type="submission" date="2024-05" db="EMBL/GenBank/DDBJ databases">
        <title>Long read based assembly of the Candida bracarensis genome reveals expanded adhesin content.</title>
        <authorList>
            <person name="Marcet-Houben M."/>
            <person name="Ksiezopolska E."/>
            <person name="Gabaldon T."/>
        </authorList>
    </citation>
    <scope>NUCLEOTIDE SEQUENCE [LARGE SCALE GENOMIC DNA]</scope>
    <source>
        <strain evidence="5 6">CBM6</strain>
    </source>
</reference>
<dbReference type="InterPro" id="IPR036291">
    <property type="entry name" value="NAD(P)-bd_dom_sf"/>
</dbReference>
<protein>
    <recommendedName>
        <fullName evidence="7">Enoyl reductase (ER) domain-containing protein</fullName>
    </recommendedName>
</protein>
<evidence type="ECO:0000256" key="1">
    <source>
        <dbReference type="ARBA" id="ARBA00023002"/>
    </source>
</evidence>
<feature type="domain" description="Oxidoreductase N-terminal" evidence="4">
    <location>
        <begin position="23"/>
        <end position="117"/>
    </location>
</feature>
<proteinExistence type="predicted"/>
<evidence type="ECO:0000313" key="5">
    <source>
        <dbReference type="EMBL" id="KAL3229836.1"/>
    </source>
</evidence>